<evidence type="ECO:0000256" key="12">
    <source>
        <dbReference type="ARBA" id="ARBA00074415"/>
    </source>
</evidence>
<comment type="subcellular location">
    <subcellularLocation>
        <location evidence="2">Cytoplasm</location>
    </subcellularLocation>
    <subcellularLocation>
        <location evidence="1">Nucleus</location>
    </subcellularLocation>
</comment>
<protein>
    <recommendedName>
        <fullName evidence="12">18S rRNA (guanine-N(7))-methyltransferase</fullName>
    </recommendedName>
    <alternativeName>
        <fullName evidence="14">Bud site selection protein 23 homolog</fullName>
    </alternativeName>
    <alternativeName>
        <fullName evidence="13">rRNA methyltransferase and ribosome maturation factor</fullName>
    </alternativeName>
</protein>
<proteinExistence type="inferred from homology"/>
<reference evidence="19" key="1">
    <citation type="submission" date="2025-08" db="UniProtKB">
        <authorList>
            <consortium name="RefSeq"/>
        </authorList>
    </citation>
    <scope>IDENTIFICATION</scope>
</reference>
<gene>
    <name evidence="19" type="primary">LOC105366821</name>
</gene>
<dbReference type="Proteomes" id="UP000695007">
    <property type="component" value="Unplaced"/>
</dbReference>
<dbReference type="GO" id="GO:0005737">
    <property type="term" value="C:cytoplasm"/>
    <property type="evidence" value="ECO:0007669"/>
    <property type="project" value="UniProtKB-SubCell"/>
</dbReference>
<evidence type="ECO:0000259" key="16">
    <source>
        <dbReference type="Pfam" id="PF08241"/>
    </source>
</evidence>
<evidence type="ECO:0000313" key="18">
    <source>
        <dbReference type="Proteomes" id="UP000695007"/>
    </source>
</evidence>
<dbReference type="GO" id="GO:0005730">
    <property type="term" value="C:nucleolus"/>
    <property type="evidence" value="ECO:0007669"/>
    <property type="project" value="UniProtKB-ARBA"/>
</dbReference>
<keyword evidence="8" id="KW-0539">Nucleus</keyword>
<keyword evidence="18" id="KW-1185">Reference proteome</keyword>
<dbReference type="InterPro" id="IPR013216">
    <property type="entry name" value="Methyltransf_11"/>
</dbReference>
<name>A0AAJ6YT00_9HYME</name>
<evidence type="ECO:0000256" key="7">
    <source>
        <dbReference type="ARBA" id="ARBA00022691"/>
    </source>
</evidence>
<evidence type="ECO:0000256" key="3">
    <source>
        <dbReference type="ARBA" id="ARBA00005547"/>
    </source>
</evidence>
<evidence type="ECO:0000256" key="10">
    <source>
        <dbReference type="ARBA" id="ARBA00059355"/>
    </source>
</evidence>
<dbReference type="InterPro" id="IPR029063">
    <property type="entry name" value="SAM-dependent_MTases_sf"/>
</dbReference>
<sequence>MPNRPEHLGPPELFYNDVEAVKYTNNSRIIDIQMRMSERAFELLLLPKDKVCLLLDIGCGSGLSGSVLENKGHYWLGIDISSAMLNIGVHRKIIGDTMLVDMGQGMPFKTASFDGAISISALQWLCNIDNNKYVLRKRLDIFFSTLFATLSRSARAVFQFYPENDDQINIITTAATRAGFFGGIMIDFPNSKSAKKVFLVIMTSTSMISPEYSRKDHVITKTLTTRKRTNKTMITKLRKNRILEKKERNRRKGKFVKTDSKYSGRKRKNQF</sequence>
<dbReference type="FunFam" id="3.40.50.150:FF:000017">
    <property type="entry name" value="probable 18S rRNA (Guanine-N(7))-methyltransferase"/>
    <property type="match status" value="1"/>
</dbReference>
<comment type="catalytic activity">
    <reaction evidence="9">
        <text>a guanosine in 18S rRNA + S-adenosyl-L-methionine = an N(7)-methylguanosine in 18S rRNA + S-adenosyl-L-homocysteine</text>
        <dbReference type="Rhea" id="RHEA:54584"/>
        <dbReference type="Rhea" id="RHEA-COMP:13937"/>
        <dbReference type="Rhea" id="RHEA-COMP:13938"/>
        <dbReference type="ChEBI" id="CHEBI:57856"/>
        <dbReference type="ChEBI" id="CHEBI:59789"/>
        <dbReference type="ChEBI" id="CHEBI:74269"/>
        <dbReference type="ChEBI" id="CHEBI:74480"/>
    </reaction>
</comment>
<comment type="subunit">
    <text evidence="11">Heterodimer with TRMT112; this heterodimerization is necessary for the metabolic stability and activity of the catalytic subunit BUD23. Interacts with GRIP1.</text>
</comment>
<evidence type="ECO:0000256" key="8">
    <source>
        <dbReference type="ARBA" id="ARBA00023242"/>
    </source>
</evidence>
<evidence type="ECO:0000256" key="6">
    <source>
        <dbReference type="ARBA" id="ARBA00022679"/>
    </source>
</evidence>
<comment type="similarity">
    <text evidence="3">Belongs to the class I-like SAM-binding methyltransferase superfamily. BUD23/WBSCR22 family.</text>
</comment>
<dbReference type="InterPro" id="IPR039769">
    <property type="entry name" value="Bud23-like"/>
</dbReference>
<dbReference type="GO" id="GO:0070476">
    <property type="term" value="P:rRNA (guanine-N7)-methylation"/>
    <property type="evidence" value="ECO:0007669"/>
    <property type="project" value="InterPro"/>
</dbReference>
<evidence type="ECO:0000256" key="1">
    <source>
        <dbReference type="ARBA" id="ARBA00004123"/>
    </source>
</evidence>
<comment type="function">
    <text evidence="10">S-adenosyl-L-methionine-dependent methyltransferase that specifically methylates the N(7) position of a guanine in 18S rRNA. Requires the methyltransferase adapter protein TRM112 for full rRNA methyltransferase activity. Involved in the pre-rRNA processing steps leading to small-subunit rRNA production independently of its RNA-modifying catalytic activity. Important for biogenesis end export of the 40S ribosomal subunit independent on its methyltransferase activity. Locus-specific steroid receptor coactivator. Potentiates transactivation by glucocorticoid (NR3C1), mineralocorticoid (NR3C2), androgen (AR) and progesterone (PGR) receptors. Required for the maintenance of open chromatin at the TSC22D3/GILZ locus to facilitate NR3C1 loading on the response elements. Required for maintenance of dimethylation on histone H3 'Lys-79' (H3K79me2), although direct histone methyltransferase activity is not observed in vitro.</text>
</comment>
<dbReference type="SUPFAM" id="SSF53335">
    <property type="entry name" value="S-adenosyl-L-methionine-dependent methyltransferases"/>
    <property type="match status" value="1"/>
</dbReference>
<keyword evidence="5" id="KW-0489">Methyltransferase</keyword>
<accession>A0AAJ6YT00</accession>
<evidence type="ECO:0000256" key="5">
    <source>
        <dbReference type="ARBA" id="ARBA00022603"/>
    </source>
</evidence>
<dbReference type="Gene3D" id="3.40.50.150">
    <property type="entry name" value="Vaccinia Virus protein VP39"/>
    <property type="match status" value="1"/>
</dbReference>
<dbReference type="AlphaFoldDB" id="A0AAJ6YT00"/>
<evidence type="ECO:0000256" key="13">
    <source>
        <dbReference type="ARBA" id="ARBA00075516"/>
    </source>
</evidence>
<feature type="region of interest" description="Disordered" evidence="15">
    <location>
        <begin position="247"/>
        <end position="271"/>
    </location>
</feature>
<evidence type="ECO:0000256" key="14">
    <source>
        <dbReference type="ARBA" id="ARBA00081208"/>
    </source>
</evidence>
<evidence type="ECO:0000256" key="2">
    <source>
        <dbReference type="ARBA" id="ARBA00004496"/>
    </source>
</evidence>
<dbReference type="GO" id="GO:0016435">
    <property type="term" value="F:rRNA (guanine) methyltransferase activity"/>
    <property type="evidence" value="ECO:0007669"/>
    <property type="project" value="InterPro"/>
</dbReference>
<evidence type="ECO:0000256" key="15">
    <source>
        <dbReference type="SAM" id="MobiDB-lite"/>
    </source>
</evidence>
<evidence type="ECO:0000259" key="17">
    <source>
        <dbReference type="Pfam" id="PF12589"/>
    </source>
</evidence>
<feature type="domain" description="Methyltransferase type 11" evidence="16">
    <location>
        <begin position="55"/>
        <end position="129"/>
    </location>
</feature>
<dbReference type="Pfam" id="PF12589">
    <property type="entry name" value="WBS_methylT"/>
    <property type="match status" value="1"/>
</dbReference>
<keyword evidence="7" id="KW-0949">S-adenosyl-L-methionine</keyword>
<feature type="domain" description="18S rRNA (guanine(1575)-N(7))-methyltransferase Bud23 C-terminal" evidence="17">
    <location>
        <begin position="226"/>
        <end position="269"/>
    </location>
</feature>
<organism evidence="18 19">
    <name type="scientific">Ceratosolen solmsi marchali</name>
    <dbReference type="NCBI Taxonomy" id="326594"/>
    <lineage>
        <taxon>Eukaryota</taxon>
        <taxon>Metazoa</taxon>
        <taxon>Ecdysozoa</taxon>
        <taxon>Arthropoda</taxon>
        <taxon>Hexapoda</taxon>
        <taxon>Insecta</taxon>
        <taxon>Pterygota</taxon>
        <taxon>Neoptera</taxon>
        <taxon>Endopterygota</taxon>
        <taxon>Hymenoptera</taxon>
        <taxon>Apocrita</taxon>
        <taxon>Proctotrupomorpha</taxon>
        <taxon>Chalcidoidea</taxon>
        <taxon>Agaonidae</taxon>
        <taxon>Agaoninae</taxon>
        <taxon>Ceratosolen</taxon>
    </lineage>
</organism>
<dbReference type="PANTHER" id="PTHR12734">
    <property type="entry name" value="METHYLTRANSFERASE-RELATED"/>
    <property type="match status" value="1"/>
</dbReference>
<evidence type="ECO:0000256" key="11">
    <source>
        <dbReference type="ARBA" id="ARBA00064164"/>
    </source>
</evidence>
<dbReference type="PANTHER" id="PTHR12734:SF0">
    <property type="entry name" value="18S RRNA (GUANINE-N(7))-METHYLTRANSFERASE-RELATED"/>
    <property type="match status" value="1"/>
</dbReference>
<dbReference type="CDD" id="cd02440">
    <property type="entry name" value="AdoMet_MTases"/>
    <property type="match status" value="1"/>
</dbReference>
<dbReference type="RefSeq" id="XP_011503690.1">
    <property type="nucleotide sequence ID" value="XM_011505388.1"/>
</dbReference>
<evidence type="ECO:0000256" key="4">
    <source>
        <dbReference type="ARBA" id="ARBA00022490"/>
    </source>
</evidence>
<dbReference type="GeneID" id="105366821"/>
<keyword evidence="4" id="KW-0963">Cytoplasm</keyword>
<dbReference type="KEGG" id="csol:105366821"/>
<dbReference type="InterPro" id="IPR022238">
    <property type="entry name" value="Bud23_C"/>
</dbReference>
<evidence type="ECO:0000313" key="19">
    <source>
        <dbReference type="RefSeq" id="XP_011503690.1"/>
    </source>
</evidence>
<dbReference type="Pfam" id="PF08241">
    <property type="entry name" value="Methyltransf_11"/>
    <property type="match status" value="1"/>
</dbReference>
<keyword evidence="6" id="KW-0808">Transferase</keyword>
<evidence type="ECO:0000256" key="9">
    <source>
        <dbReference type="ARBA" id="ARBA00050374"/>
    </source>
</evidence>